<dbReference type="EMBL" id="JAPEVI010000003">
    <property type="protein sequence ID" value="MCX2725002.1"/>
    <property type="molecule type" value="Genomic_DNA"/>
</dbReference>
<dbReference type="RefSeq" id="WP_265965466.1">
    <property type="nucleotide sequence ID" value="NZ_JAPEVI010000003.1"/>
</dbReference>
<dbReference type="Proteomes" id="UP001300261">
    <property type="component" value="Unassembled WGS sequence"/>
</dbReference>
<keyword evidence="1" id="KW-1133">Transmembrane helix</keyword>
<proteinExistence type="predicted"/>
<comment type="caution">
    <text evidence="2">The sequence shown here is derived from an EMBL/GenBank/DDBJ whole genome shotgun (WGS) entry which is preliminary data.</text>
</comment>
<evidence type="ECO:0000313" key="3">
    <source>
        <dbReference type="Proteomes" id="UP001300261"/>
    </source>
</evidence>
<gene>
    <name evidence="2" type="ORF">ON753_21955</name>
</gene>
<evidence type="ECO:0000313" key="2">
    <source>
        <dbReference type="EMBL" id="MCX2725002.1"/>
    </source>
</evidence>
<keyword evidence="1" id="KW-0812">Transmembrane</keyword>
<protein>
    <submittedName>
        <fullName evidence="2">Uncharacterized protein</fullName>
    </submittedName>
</protein>
<organism evidence="2 3">
    <name type="scientific">Roseibium salinum</name>
    <dbReference type="NCBI Taxonomy" id="1604349"/>
    <lineage>
        <taxon>Bacteria</taxon>
        <taxon>Pseudomonadati</taxon>
        <taxon>Pseudomonadota</taxon>
        <taxon>Alphaproteobacteria</taxon>
        <taxon>Hyphomicrobiales</taxon>
        <taxon>Stappiaceae</taxon>
        <taxon>Roseibium</taxon>
    </lineage>
</organism>
<feature type="transmembrane region" description="Helical" evidence="1">
    <location>
        <begin position="66"/>
        <end position="84"/>
    </location>
</feature>
<evidence type="ECO:0000256" key="1">
    <source>
        <dbReference type="SAM" id="Phobius"/>
    </source>
</evidence>
<sequence length="85" mass="9519">MSGPRHPKDERREEALRTLDRIQADSETIGGSTFVRMAERAKSHMSAGDKDDDDRIEVWGTRIGRSLGLVFAIGLAIYLVVTYLL</sequence>
<name>A0ABT3R7J0_9HYPH</name>
<accession>A0ABT3R7J0</accession>
<reference evidence="2 3" key="1">
    <citation type="journal article" date="2016" name="Int. J. Syst. Evol. Microbiol.">
        <title>Labrenzia salina sp. nov., isolated from the rhizosphere of the halophyte Arthrocnemum macrostachyum.</title>
        <authorList>
            <person name="Camacho M."/>
            <person name="Redondo-Gomez S."/>
            <person name="Rodriguez-Llorente I."/>
            <person name="Rohde M."/>
            <person name="Sproer C."/>
            <person name="Schumann P."/>
            <person name="Klenk H.P."/>
            <person name="Montero-Calasanz M.D.C."/>
        </authorList>
    </citation>
    <scope>NUCLEOTIDE SEQUENCE [LARGE SCALE GENOMIC DNA]</scope>
    <source>
        <strain evidence="2 3">DSM 29163</strain>
    </source>
</reference>
<keyword evidence="1" id="KW-0472">Membrane</keyword>
<keyword evidence="3" id="KW-1185">Reference proteome</keyword>